<protein>
    <submittedName>
        <fullName evidence="1">Accessory Sec system protein Asp1</fullName>
    </submittedName>
</protein>
<dbReference type="Pfam" id="PF16993">
    <property type="entry name" value="Asp1"/>
    <property type="match status" value="1"/>
</dbReference>
<dbReference type="EMBL" id="FIHM01000006">
    <property type="protein sequence ID" value="CYV19895.1"/>
    <property type="molecule type" value="Genomic_DNA"/>
</dbReference>
<proteinExistence type="predicted"/>
<sequence>MKHYFIPSWYPEHRTWYDNTNSWYNMWATARFDDTINQLRMFETAGEENQLLVLNYMPNLRYYKHRYDLFEVDTWSVFDQLQGIGDFQGSVIDYLDFDWPKGIEFVNSPFLVMAFLNGERYAQIEFGESGQVIWFDFFQQGSLTKKLVFDDRGFISSIVYYENGQSLHQDYLGLDGQWRVREYFDNGRVEVNQHLAKSISEQQIYENMEELVQERLSYYLKSDIEPATIFLTASPEHHDLVMQSKGKQKVVLSFFRERYPLDNIAQNISMLVTANLVITDSKKTADLLSSYNLVPVQHQSLFDTRLALGKSQRLQELYIYFLIDGLSVESLTSYLEFIFNAMEQNEDIYLSLVSYQTNHQQVDALKQTIDELLDARPEPYLFLEKENTRMFEFGDKETHDSRVSLSFYHSENEIIQSLESIRLIIDLADEPDLYTQIAGISSGIPQINRIESEFVEHLKNGFVLSKESDLKEAIDYYLSGLANWNKSLIHSVQKISEYTSGVLVEKVKEKIN</sequence>
<organism evidence="1 2">
    <name type="scientific">Streptococcus suis</name>
    <dbReference type="NCBI Taxonomy" id="1307"/>
    <lineage>
        <taxon>Bacteria</taxon>
        <taxon>Bacillati</taxon>
        <taxon>Bacillota</taxon>
        <taxon>Bacilli</taxon>
        <taxon>Lactobacillales</taxon>
        <taxon>Streptococcaceae</taxon>
        <taxon>Streptococcus</taxon>
    </lineage>
</organism>
<accession>A0A116LZN1</accession>
<dbReference type="GO" id="GO:0015031">
    <property type="term" value="P:protein transport"/>
    <property type="evidence" value="ECO:0007669"/>
    <property type="project" value="InterPro"/>
</dbReference>
<dbReference type="InterPro" id="IPR022372">
    <property type="entry name" value="Accessory_SS_Asp1"/>
</dbReference>
<dbReference type="RefSeq" id="WP_029173053.1">
    <property type="nucleotide sequence ID" value="NZ_CEDT01000025.1"/>
</dbReference>
<dbReference type="AlphaFoldDB" id="A0A116LZN1"/>
<reference evidence="1 2" key="1">
    <citation type="submission" date="2016-02" db="EMBL/GenBank/DDBJ databases">
        <authorList>
            <consortium name="Pathogen Informatics"/>
        </authorList>
    </citation>
    <scope>NUCLEOTIDE SEQUENCE [LARGE SCALE GENOMIC DNA]</scope>
    <source>
        <strain evidence="1 2">LSS64</strain>
    </source>
</reference>
<dbReference type="NCBIfam" id="TIGR03713">
    <property type="entry name" value="acc_sec_asp1"/>
    <property type="match status" value="1"/>
</dbReference>
<evidence type="ECO:0000313" key="1">
    <source>
        <dbReference type="EMBL" id="CYV19895.1"/>
    </source>
</evidence>
<gene>
    <name evidence="1" type="primary">asp1</name>
    <name evidence="1" type="ORF">ERS132426_00507</name>
</gene>
<evidence type="ECO:0000313" key="2">
    <source>
        <dbReference type="Proteomes" id="UP000074850"/>
    </source>
</evidence>
<dbReference type="Proteomes" id="UP000074850">
    <property type="component" value="Unassembled WGS sequence"/>
</dbReference>
<name>A0A116LZN1_STRSU</name>